<accession>A0AC61MX66</accession>
<reference evidence="1" key="1">
    <citation type="submission" date="2021-01" db="EMBL/GenBank/DDBJ databases">
        <title>Complete genome sequence of Clostridiales bacterium R-7.</title>
        <authorList>
            <person name="Mahoney-Kurpe S.C."/>
            <person name="Palevich N."/>
            <person name="Koike S."/>
            <person name="Moon C.D."/>
            <person name="Attwood G.T."/>
        </authorList>
    </citation>
    <scope>NUCLEOTIDE SEQUENCE</scope>
    <source>
        <strain evidence="1">R-7</strain>
    </source>
</reference>
<gene>
    <name evidence="1" type="ORF">JYE49_01895</name>
</gene>
<evidence type="ECO:0000313" key="1">
    <source>
        <dbReference type="EMBL" id="QUC67479.1"/>
    </source>
</evidence>
<keyword evidence="2" id="KW-1185">Reference proteome</keyword>
<proteinExistence type="predicted"/>
<evidence type="ECO:0000313" key="2">
    <source>
        <dbReference type="Proteomes" id="UP000682782"/>
    </source>
</evidence>
<organism evidence="1 2">
    <name type="scientific">Aristaeella hokkaidonensis</name>
    <dbReference type="NCBI Taxonomy" id="3046382"/>
    <lineage>
        <taxon>Bacteria</taxon>
        <taxon>Bacillati</taxon>
        <taxon>Bacillota</taxon>
        <taxon>Clostridia</taxon>
        <taxon>Eubacteriales</taxon>
        <taxon>Aristaeellaceae</taxon>
        <taxon>Aristaeella</taxon>
    </lineage>
</organism>
<dbReference type="EMBL" id="CP068393">
    <property type="protein sequence ID" value="QUC67479.1"/>
    <property type="molecule type" value="Genomic_DNA"/>
</dbReference>
<dbReference type="Proteomes" id="UP000682782">
    <property type="component" value="Chromosome"/>
</dbReference>
<protein>
    <submittedName>
        <fullName evidence="1">AAA family ATPase</fullName>
    </submittedName>
</protein>
<sequence length="161" mass="18144">MKVIILNGPMGVGKTTVGKYIADHHPGTAFIDGDWCLDIHPFVGNQETKAMAVDNILHMIGNYQKCSVCNTVVLVWLMDEPWVIQKITQGLSAMQAEVKNVTLVCSRENLIRRWKDDHNCEWRTDEWLNVSLKSLPGFASMENIIDTSDLSVEQVAELVMQ</sequence>
<name>A0AC61MX66_9FIRM</name>